<proteinExistence type="predicted"/>
<evidence type="ECO:0000313" key="4">
    <source>
        <dbReference type="Proteomes" id="UP000663834"/>
    </source>
</evidence>
<organism evidence="1 4">
    <name type="scientific">Rotaria magnacalcarata</name>
    <dbReference type="NCBI Taxonomy" id="392030"/>
    <lineage>
        <taxon>Eukaryota</taxon>
        <taxon>Metazoa</taxon>
        <taxon>Spiralia</taxon>
        <taxon>Gnathifera</taxon>
        <taxon>Rotifera</taxon>
        <taxon>Eurotatoria</taxon>
        <taxon>Bdelloidea</taxon>
        <taxon>Philodinida</taxon>
        <taxon>Philodinidae</taxon>
        <taxon>Rotaria</taxon>
    </lineage>
</organism>
<comment type="caution">
    <text evidence="1">The sequence shown here is derived from an EMBL/GenBank/DDBJ whole genome shotgun (WGS) entry which is preliminary data.</text>
</comment>
<evidence type="ECO:0000313" key="3">
    <source>
        <dbReference type="EMBL" id="CAF5222952.1"/>
    </source>
</evidence>
<dbReference type="Proteomes" id="UP000681720">
    <property type="component" value="Unassembled WGS sequence"/>
</dbReference>
<dbReference type="EMBL" id="CAJOBJ010347707">
    <property type="protein sequence ID" value="CAF5203861.1"/>
    <property type="molecule type" value="Genomic_DNA"/>
</dbReference>
<name>A0A816C754_9BILA</name>
<dbReference type="Proteomes" id="UP000663834">
    <property type="component" value="Unassembled WGS sequence"/>
</dbReference>
<dbReference type="EMBL" id="CAJOBJ010369964">
    <property type="protein sequence ID" value="CAF5222952.1"/>
    <property type="molecule type" value="Genomic_DNA"/>
</dbReference>
<evidence type="ECO:0000313" key="1">
    <source>
        <dbReference type="EMBL" id="CAF1620923.1"/>
    </source>
</evidence>
<reference evidence="1" key="1">
    <citation type="submission" date="2021-02" db="EMBL/GenBank/DDBJ databases">
        <authorList>
            <person name="Nowell W R."/>
        </authorList>
    </citation>
    <scope>NUCLEOTIDE SEQUENCE</scope>
</reference>
<sequence length="17" mass="1872">MKTNDPSSLCPNYNSNS</sequence>
<evidence type="ECO:0000313" key="2">
    <source>
        <dbReference type="EMBL" id="CAF5203861.1"/>
    </source>
</evidence>
<gene>
    <name evidence="2" type="ORF">GIL414_LOCUS77458</name>
    <name evidence="3" type="ORF">GIL414_LOCUS85337</name>
    <name evidence="1" type="ORF">KQP761_LOCUS24660</name>
</gene>
<accession>A0A816C754</accession>
<dbReference type="AlphaFoldDB" id="A0A816C754"/>
<feature type="non-terminal residue" evidence="1">
    <location>
        <position position="17"/>
    </location>
</feature>
<protein>
    <submittedName>
        <fullName evidence="1">Uncharacterized protein</fullName>
    </submittedName>
</protein>
<dbReference type="EMBL" id="CAJNOW010013435">
    <property type="protein sequence ID" value="CAF1620923.1"/>
    <property type="molecule type" value="Genomic_DNA"/>
</dbReference>